<proteinExistence type="predicted"/>
<gene>
    <name evidence="1" type="ORF">BSF38_01863</name>
</gene>
<keyword evidence="2" id="KW-1185">Reference proteome</keyword>
<accession>A0A1U7CN79</accession>
<dbReference type="Proteomes" id="UP000186309">
    <property type="component" value="Chromosome"/>
</dbReference>
<evidence type="ECO:0000313" key="2">
    <source>
        <dbReference type="Proteomes" id="UP000186309"/>
    </source>
</evidence>
<dbReference type="Gene3D" id="1.25.40.10">
    <property type="entry name" value="Tetratricopeptide repeat domain"/>
    <property type="match status" value="1"/>
</dbReference>
<name>A0A1U7CN79_9BACT</name>
<organism evidence="1 2">
    <name type="scientific">Paludisphaera borealis</name>
    <dbReference type="NCBI Taxonomy" id="1387353"/>
    <lineage>
        <taxon>Bacteria</taxon>
        <taxon>Pseudomonadati</taxon>
        <taxon>Planctomycetota</taxon>
        <taxon>Planctomycetia</taxon>
        <taxon>Isosphaerales</taxon>
        <taxon>Isosphaeraceae</taxon>
        <taxon>Paludisphaera</taxon>
    </lineage>
</organism>
<dbReference type="RefSeq" id="WP_076345002.1">
    <property type="nucleotide sequence ID" value="NZ_CP019082.1"/>
</dbReference>
<dbReference type="EMBL" id="CP019082">
    <property type="protein sequence ID" value="APW60395.1"/>
    <property type="molecule type" value="Genomic_DNA"/>
</dbReference>
<dbReference type="AlphaFoldDB" id="A0A1U7CN79"/>
<sequence length="122" mass="13554">MRAVLAASLGARRLKQDDAAKVLLDAADWQADKTHWPYPVVSFPRREIDEKALHERATGPGMMADVRFDLALDQLIAGWIDEAKMNLRWIKDGGGPKHSFYRLALAELEELEATASPVASGR</sequence>
<protein>
    <submittedName>
        <fullName evidence="1">Uncharacterized protein</fullName>
    </submittedName>
</protein>
<reference evidence="2" key="1">
    <citation type="submission" date="2016-12" db="EMBL/GenBank/DDBJ databases">
        <title>Comparative genomics of four Isosphaeraceae planctomycetes: a common pool of plasmids and glycoside hydrolase genes.</title>
        <authorList>
            <person name="Ivanova A."/>
        </authorList>
    </citation>
    <scope>NUCLEOTIDE SEQUENCE [LARGE SCALE GENOMIC DNA]</scope>
    <source>
        <strain evidence="2">PX4</strain>
    </source>
</reference>
<dbReference type="KEGG" id="pbor:BSF38_01863"/>
<evidence type="ECO:0000313" key="1">
    <source>
        <dbReference type="EMBL" id="APW60395.1"/>
    </source>
</evidence>
<dbReference type="InterPro" id="IPR011990">
    <property type="entry name" value="TPR-like_helical_dom_sf"/>
</dbReference>